<evidence type="ECO:0000256" key="1">
    <source>
        <dbReference type="SAM" id="Phobius"/>
    </source>
</evidence>
<gene>
    <name evidence="2" type="ORF">PRIO_3314</name>
</gene>
<dbReference type="RefSeq" id="WP_046503495.1">
    <property type="nucleotide sequence ID" value="NZ_LN831776.1"/>
</dbReference>
<reference evidence="3" key="1">
    <citation type="submission" date="2015-03" db="EMBL/GenBank/DDBJ databases">
        <authorList>
            <person name="Wibberg D."/>
        </authorList>
    </citation>
    <scope>NUCLEOTIDE SEQUENCE [LARGE SCALE GENOMIC DNA]</scope>
</reference>
<dbReference type="AlphaFoldDB" id="A0A0E4CWW4"/>
<protein>
    <submittedName>
        <fullName evidence="2">Putative membrane protein</fullName>
    </submittedName>
</protein>
<dbReference type="EMBL" id="LN831776">
    <property type="protein sequence ID" value="CQR55717.1"/>
    <property type="molecule type" value="Genomic_DNA"/>
</dbReference>
<dbReference type="KEGG" id="pri:PRIO_3314"/>
<proteinExistence type="predicted"/>
<evidence type="ECO:0000313" key="2">
    <source>
        <dbReference type="EMBL" id="CQR55717.1"/>
    </source>
</evidence>
<feature type="transmembrane region" description="Helical" evidence="1">
    <location>
        <begin position="53"/>
        <end position="75"/>
    </location>
</feature>
<dbReference type="PATRIC" id="fig|1073571.4.peg.3537"/>
<dbReference type="Proteomes" id="UP000033163">
    <property type="component" value="Chromosome I"/>
</dbReference>
<evidence type="ECO:0000313" key="3">
    <source>
        <dbReference type="Proteomes" id="UP000033163"/>
    </source>
</evidence>
<organism evidence="2 3">
    <name type="scientific">Paenibacillus riograndensis SBR5</name>
    <dbReference type="NCBI Taxonomy" id="1073571"/>
    <lineage>
        <taxon>Bacteria</taxon>
        <taxon>Bacillati</taxon>
        <taxon>Bacillota</taxon>
        <taxon>Bacilli</taxon>
        <taxon>Bacillales</taxon>
        <taxon>Paenibacillaceae</taxon>
        <taxon>Paenibacillus</taxon>
        <taxon>Paenibacillus sonchi group</taxon>
    </lineage>
</organism>
<accession>A0A0E4CWW4</accession>
<keyword evidence="1" id="KW-0812">Transmembrane</keyword>
<name>A0A0E4CWW4_9BACL</name>
<dbReference type="InterPro" id="IPR045620">
    <property type="entry name" value="DUF6442"/>
</dbReference>
<keyword evidence="1" id="KW-0472">Membrane</keyword>
<dbReference type="HOGENOM" id="CLU_170219_0_0_9"/>
<feature type="transmembrane region" description="Helical" evidence="1">
    <location>
        <begin position="29"/>
        <end position="47"/>
    </location>
</feature>
<feature type="transmembrane region" description="Helical" evidence="1">
    <location>
        <begin position="82"/>
        <end position="100"/>
    </location>
</feature>
<dbReference type="Pfam" id="PF20040">
    <property type="entry name" value="DUF6442"/>
    <property type="match status" value="1"/>
</dbReference>
<sequence>MKKEEILQKSREEKKDEGKEFIFNKGRKSGVIGMVIMFGILAVFNLYNDRHVTTYALIAMFFGYLGSESFGIYTLTNKKMDLFKTVIGCILSISFLVLYFNGVRN</sequence>
<keyword evidence="1" id="KW-1133">Transmembrane helix</keyword>